<name>A0A8J8VW23_9EURO</name>
<feature type="signal peptide" evidence="7">
    <location>
        <begin position="1"/>
        <end position="25"/>
    </location>
</feature>
<keyword evidence="7" id="KW-0732">Signal</keyword>
<proteinExistence type="predicted"/>
<evidence type="ECO:0000256" key="2">
    <source>
        <dbReference type="ARBA" id="ARBA00022692"/>
    </source>
</evidence>
<evidence type="ECO:0000256" key="1">
    <source>
        <dbReference type="ARBA" id="ARBA00004141"/>
    </source>
</evidence>
<keyword evidence="10" id="KW-1185">Reference proteome</keyword>
<dbReference type="EMBL" id="WIWV01000189">
    <property type="protein sequence ID" value="KAF7712332.1"/>
    <property type="molecule type" value="Genomic_DNA"/>
</dbReference>
<comment type="subcellular location">
    <subcellularLocation>
        <location evidence="1">Membrane</location>
        <topology evidence="1">Multi-pass membrane protein</topology>
    </subcellularLocation>
</comment>
<dbReference type="InterPro" id="IPR008253">
    <property type="entry name" value="Marvel"/>
</dbReference>
<dbReference type="AlphaFoldDB" id="A0A8J8VW23"/>
<feature type="region of interest" description="Disordered" evidence="5">
    <location>
        <begin position="65"/>
        <end position="91"/>
    </location>
</feature>
<keyword evidence="4 6" id="KW-0472">Membrane</keyword>
<feature type="chain" id="PRO_5035254217" description="MARVEL domain-containing protein" evidence="7">
    <location>
        <begin position="26"/>
        <end position="91"/>
    </location>
</feature>
<reference evidence="9" key="1">
    <citation type="journal article" date="2020" name="Front. Microbiol.">
        <title>Gene regulatory networks of Penicillium echinulatum 2HH and Penicillium oxalicum 114-2 inferred by a computational biology approach.</title>
        <authorList>
            <person name="Lenz A.R."/>
            <person name="Galan-Vasquez E."/>
            <person name="Balbinot E."/>
            <person name="De Abreu F.P."/>
            <person name="De Oliveira N.S."/>
            <person name="Da Rosa L.O."/>
            <person name="De Avila E Silva S."/>
            <person name="Camassola M."/>
            <person name="Dillon A.J.P."/>
            <person name="Perez-Rueda E."/>
        </authorList>
    </citation>
    <scope>NUCLEOTIDE SEQUENCE</scope>
    <source>
        <strain evidence="9">S1M29</strain>
    </source>
</reference>
<sequence>MEFVTMALWLSGWIALAVLIPKPSACDYGSCHAVQASIVVAAVEWALFAFTNVYAFLDVANSRRTRRHHHDQHQHQHQQPAVSQVNPSGDV</sequence>
<protein>
    <recommendedName>
        <fullName evidence="8">MARVEL domain-containing protein</fullName>
    </recommendedName>
</protein>
<feature type="compositionally biased region" description="Basic residues" evidence="5">
    <location>
        <begin position="65"/>
        <end position="76"/>
    </location>
</feature>
<evidence type="ECO:0000256" key="5">
    <source>
        <dbReference type="SAM" id="MobiDB-lite"/>
    </source>
</evidence>
<feature type="transmembrane region" description="Helical" evidence="6">
    <location>
        <begin position="36"/>
        <end position="57"/>
    </location>
</feature>
<dbReference type="GO" id="GO:0016020">
    <property type="term" value="C:membrane"/>
    <property type="evidence" value="ECO:0007669"/>
    <property type="project" value="UniProtKB-SubCell"/>
</dbReference>
<organism evidence="9 10">
    <name type="scientific">Penicillium ucsense</name>
    <dbReference type="NCBI Taxonomy" id="2839758"/>
    <lineage>
        <taxon>Eukaryota</taxon>
        <taxon>Fungi</taxon>
        <taxon>Dikarya</taxon>
        <taxon>Ascomycota</taxon>
        <taxon>Pezizomycotina</taxon>
        <taxon>Eurotiomycetes</taxon>
        <taxon>Eurotiomycetidae</taxon>
        <taxon>Eurotiales</taxon>
        <taxon>Aspergillaceae</taxon>
        <taxon>Penicillium</taxon>
    </lineage>
</organism>
<feature type="domain" description="MARVEL" evidence="8">
    <location>
        <begin position="1"/>
        <end position="51"/>
    </location>
</feature>
<accession>A0A8J8VW23</accession>
<dbReference type="Proteomes" id="UP000631181">
    <property type="component" value="Unassembled WGS sequence"/>
</dbReference>
<evidence type="ECO:0000256" key="4">
    <source>
        <dbReference type="ARBA" id="ARBA00023136"/>
    </source>
</evidence>
<feature type="compositionally biased region" description="Polar residues" evidence="5">
    <location>
        <begin position="80"/>
        <end position="91"/>
    </location>
</feature>
<dbReference type="Pfam" id="PF01284">
    <property type="entry name" value="MARVEL"/>
    <property type="match status" value="1"/>
</dbReference>
<comment type="caution">
    <text evidence="9">The sequence shown here is derived from an EMBL/GenBank/DDBJ whole genome shotgun (WGS) entry which is preliminary data.</text>
</comment>
<evidence type="ECO:0000256" key="7">
    <source>
        <dbReference type="SAM" id="SignalP"/>
    </source>
</evidence>
<keyword evidence="3 6" id="KW-1133">Transmembrane helix</keyword>
<dbReference type="PANTHER" id="PTHR37451:SF1">
    <property type="entry name" value="MARVEL DOMAIN-CONTAINING PROTEIN"/>
    <property type="match status" value="1"/>
</dbReference>
<gene>
    <name evidence="9" type="ORF">PECM_002985</name>
</gene>
<evidence type="ECO:0000313" key="9">
    <source>
        <dbReference type="EMBL" id="KAF7712332.1"/>
    </source>
</evidence>
<dbReference type="PANTHER" id="PTHR37451">
    <property type="entry name" value="MARVEL DOMAIN"/>
    <property type="match status" value="1"/>
</dbReference>
<evidence type="ECO:0000259" key="8">
    <source>
        <dbReference type="Pfam" id="PF01284"/>
    </source>
</evidence>
<keyword evidence="2 6" id="KW-0812">Transmembrane</keyword>
<evidence type="ECO:0000313" key="10">
    <source>
        <dbReference type="Proteomes" id="UP000631181"/>
    </source>
</evidence>
<dbReference type="OrthoDB" id="2117453at2759"/>
<evidence type="ECO:0000256" key="3">
    <source>
        <dbReference type="ARBA" id="ARBA00022989"/>
    </source>
</evidence>
<evidence type="ECO:0000256" key="6">
    <source>
        <dbReference type="SAM" id="Phobius"/>
    </source>
</evidence>